<keyword evidence="5" id="KW-0479">Metal-binding</keyword>
<dbReference type="PANTHER" id="PTHR10642">
    <property type="entry name" value="RIBONUCLEASE H1"/>
    <property type="match status" value="1"/>
</dbReference>
<dbReference type="Pfam" id="PF00075">
    <property type="entry name" value="RNase_H"/>
    <property type="match status" value="1"/>
</dbReference>
<dbReference type="PROSITE" id="PS50879">
    <property type="entry name" value="RNASE_H_1"/>
    <property type="match status" value="1"/>
</dbReference>
<evidence type="ECO:0000259" key="8">
    <source>
        <dbReference type="PROSITE" id="PS50879"/>
    </source>
</evidence>
<dbReference type="PANTHER" id="PTHR10642:SF26">
    <property type="entry name" value="RIBONUCLEASE H1"/>
    <property type="match status" value="1"/>
</dbReference>
<dbReference type="GO" id="GO:0003676">
    <property type="term" value="F:nucleic acid binding"/>
    <property type="evidence" value="ECO:0007669"/>
    <property type="project" value="InterPro"/>
</dbReference>
<keyword evidence="4" id="KW-0540">Nuclease</keyword>
<keyword evidence="6" id="KW-0255">Endonuclease</keyword>
<dbReference type="EC" id="3.1.26.4" evidence="3"/>
<dbReference type="Proteomes" id="UP001286456">
    <property type="component" value="Unassembled WGS sequence"/>
</dbReference>
<evidence type="ECO:0000256" key="1">
    <source>
        <dbReference type="ARBA" id="ARBA00000077"/>
    </source>
</evidence>
<dbReference type="InterPro" id="IPR002156">
    <property type="entry name" value="RNaseH_domain"/>
</dbReference>
<dbReference type="Gene3D" id="3.30.420.10">
    <property type="entry name" value="Ribonuclease H-like superfamily/Ribonuclease H"/>
    <property type="match status" value="1"/>
</dbReference>
<comment type="similarity">
    <text evidence="2">Belongs to the RNase H family.</text>
</comment>
<evidence type="ECO:0000256" key="5">
    <source>
        <dbReference type="ARBA" id="ARBA00022723"/>
    </source>
</evidence>
<accession>A0AAE0I2X1</accession>
<name>A0AAE0I2X1_9PEZI</name>
<dbReference type="EMBL" id="JAUEPO010000007">
    <property type="protein sequence ID" value="KAK3317441.1"/>
    <property type="molecule type" value="Genomic_DNA"/>
</dbReference>
<dbReference type="GO" id="GO:0046872">
    <property type="term" value="F:metal ion binding"/>
    <property type="evidence" value="ECO:0007669"/>
    <property type="project" value="UniProtKB-KW"/>
</dbReference>
<evidence type="ECO:0000256" key="3">
    <source>
        <dbReference type="ARBA" id="ARBA00012180"/>
    </source>
</evidence>
<proteinExistence type="inferred from homology"/>
<gene>
    <name evidence="9" type="ORF">B0T19DRAFT_469104</name>
</gene>
<dbReference type="CDD" id="cd09276">
    <property type="entry name" value="Rnase_HI_RT_non_LTR"/>
    <property type="match status" value="1"/>
</dbReference>
<dbReference type="SUPFAM" id="SSF53098">
    <property type="entry name" value="Ribonuclease H-like"/>
    <property type="match status" value="1"/>
</dbReference>
<protein>
    <recommendedName>
        <fullName evidence="3">ribonuclease H</fullName>
        <ecNumber evidence="3">3.1.26.4</ecNumber>
    </recommendedName>
</protein>
<evidence type="ECO:0000256" key="6">
    <source>
        <dbReference type="ARBA" id="ARBA00022759"/>
    </source>
</evidence>
<dbReference type="AlphaFoldDB" id="A0AAE0I2X1"/>
<dbReference type="InterPro" id="IPR012337">
    <property type="entry name" value="RNaseH-like_sf"/>
</dbReference>
<evidence type="ECO:0000256" key="4">
    <source>
        <dbReference type="ARBA" id="ARBA00022722"/>
    </source>
</evidence>
<keyword evidence="10" id="KW-1185">Reference proteome</keyword>
<evidence type="ECO:0000256" key="2">
    <source>
        <dbReference type="ARBA" id="ARBA00005300"/>
    </source>
</evidence>
<keyword evidence="7" id="KW-0378">Hydrolase</keyword>
<evidence type="ECO:0000313" key="9">
    <source>
        <dbReference type="EMBL" id="KAK3317441.1"/>
    </source>
</evidence>
<evidence type="ECO:0000256" key="7">
    <source>
        <dbReference type="ARBA" id="ARBA00022801"/>
    </source>
</evidence>
<dbReference type="InterPro" id="IPR050092">
    <property type="entry name" value="RNase_H"/>
</dbReference>
<sequence>MAKPSTSAGRKTAEGEEAWRMNELAAALAVINRGNSRHHHVAAIQVVRSEVYNALAAPYIPATYPQRGLGTPFDTSAYNALAASYIPAAYCQQATINIDEVLDPLNPALRNVLARIITQPSASAQQTATAACQNPDPTTLTFWTDSSFPFVPKHREKTRWAAAKLAPTKHACGLAIAWDLVACHTTSASYTVPTDGPAPAAQQLWQASHRAWQVTGLPHNDLAELRAIAKALEQALAMVGTDPRWKVRVFTDCKAALWNILGENWRDREHRDGGAYWVTRDRLVGGMKGEIMEVLRKLRMAGREVELNWVPGHVGVVGNEMVDTLSKKARAVDCGDMLGLGDTGALEGVKELVRSDFDVGLWLM</sequence>
<reference evidence="9" key="1">
    <citation type="journal article" date="2023" name="Mol. Phylogenet. Evol.">
        <title>Genome-scale phylogeny and comparative genomics of the fungal order Sordariales.</title>
        <authorList>
            <person name="Hensen N."/>
            <person name="Bonometti L."/>
            <person name="Westerberg I."/>
            <person name="Brannstrom I.O."/>
            <person name="Guillou S."/>
            <person name="Cros-Aarteil S."/>
            <person name="Calhoun S."/>
            <person name="Haridas S."/>
            <person name="Kuo A."/>
            <person name="Mondo S."/>
            <person name="Pangilinan J."/>
            <person name="Riley R."/>
            <person name="LaButti K."/>
            <person name="Andreopoulos B."/>
            <person name="Lipzen A."/>
            <person name="Chen C."/>
            <person name="Yan M."/>
            <person name="Daum C."/>
            <person name="Ng V."/>
            <person name="Clum A."/>
            <person name="Steindorff A."/>
            <person name="Ohm R.A."/>
            <person name="Martin F."/>
            <person name="Silar P."/>
            <person name="Natvig D.O."/>
            <person name="Lalanne C."/>
            <person name="Gautier V."/>
            <person name="Ament-Velasquez S.L."/>
            <person name="Kruys A."/>
            <person name="Hutchinson M.I."/>
            <person name="Powell A.J."/>
            <person name="Barry K."/>
            <person name="Miller A.N."/>
            <person name="Grigoriev I.V."/>
            <person name="Debuchy R."/>
            <person name="Gladieux P."/>
            <person name="Hiltunen Thoren M."/>
            <person name="Johannesson H."/>
        </authorList>
    </citation>
    <scope>NUCLEOTIDE SEQUENCE</scope>
    <source>
        <strain evidence="9">SMH4131-1</strain>
    </source>
</reference>
<comment type="catalytic activity">
    <reaction evidence="1">
        <text>Endonucleolytic cleavage to 5'-phosphomonoester.</text>
        <dbReference type="EC" id="3.1.26.4"/>
    </reaction>
</comment>
<reference evidence="9" key="2">
    <citation type="submission" date="2023-06" db="EMBL/GenBank/DDBJ databases">
        <authorList>
            <consortium name="Lawrence Berkeley National Laboratory"/>
            <person name="Haridas S."/>
            <person name="Hensen N."/>
            <person name="Bonometti L."/>
            <person name="Westerberg I."/>
            <person name="Brannstrom I.O."/>
            <person name="Guillou S."/>
            <person name="Cros-Aarteil S."/>
            <person name="Calhoun S."/>
            <person name="Kuo A."/>
            <person name="Mondo S."/>
            <person name="Pangilinan J."/>
            <person name="Riley R."/>
            <person name="Labutti K."/>
            <person name="Andreopoulos B."/>
            <person name="Lipzen A."/>
            <person name="Chen C."/>
            <person name="Yanf M."/>
            <person name="Daum C."/>
            <person name="Ng V."/>
            <person name="Clum A."/>
            <person name="Steindorff A."/>
            <person name="Ohm R."/>
            <person name="Martin F."/>
            <person name="Silar P."/>
            <person name="Natvig D."/>
            <person name="Lalanne C."/>
            <person name="Gautier V."/>
            <person name="Ament-Velasquez S.L."/>
            <person name="Kruys A."/>
            <person name="Hutchinson M.I."/>
            <person name="Powell A.J."/>
            <person name="Barry K."/>
            <person name="Miller A.N."/>
            <person name="Grigoriev I.V."/>
            <person name="Debuchy R."/>
            <person name="Gladieux P."/>
            <person name="Thoren M.H."/>
            <person name="Johannesson H."/>
        </authorList>
    </citation>
    <scope>NUCLEOTIDE SEQUENCE</scope>
    <source>
        <strain evidence="9">SMH4131-1</strain>
    </source>
</reference>
<feature type="domain" description="RNase H type-1" evidence="8">
    <location>
        <begin position="186"/>
        <end position="331"/>
    </location>
</feature>
<dbReference type="InterPro" id="IPR036397">
    <property type="entry name" value="RNaseH_sf"/>
</dbReference>
<comment type="caution">
    <text evidence="9">The sequence shown here is derived from an EMBL/GenBank/DDBJ whole genome shotgun (WGS) entry which is preliminary data.</text>
</comment>
<dbReference type="GO" id="GO:0043137">
    <property type="term" value="P:DNA replication, removal of RNA primer"/>
    <property type="evidence" value="ECO:0007669"/>
    <property type="project" value="TreeGrafter"/>
</dbReference>
<dbReference type="GO" id="GO:0004523">
    <property type="term" value="F:RNA-DNA hybrid ribonuclease activity"/>
    <property type="evidence" value="ECO:0007669"/>
    <property type="project" value="UniProtKB-EC"/>
</dbReference>
<evidence type="ECO:0000313" key="10">
    <source>
        <dbReference type="Proteomes" id="UP001286456"/>
    </source>
</evidence>
<organism evidence="9 10">
    <name type="scientific">Cercophora scortea</name>
    <dbReference type="NCBI Taxonomy" id="314031"/>
    <lineage>
        <taxon>Eukaryota</taxon>
        <taxon>Fungi</taxon>
        <taxon>Dikarya</taxon>
        <taxon>Ascomycota</taxon>
        <taxon>Pezizomycotina</taxon>
        <taxon>Sordariomycetes</taxon>
        <taxon>Sordariomycetidae</taxon>
        <taxon>Sordariales</taxon>
        <taxon>Lasiosphaeriaceae</taxon>
        <taxon>Cercophora</taxon>
    </lineage>
</organism>